<dbReference type="PANTHER" id="PTHR16092">
    <property type="entry name" value="SEC3/SYNTAXIN-RELATED"/>
    <property type="match status" value="1"/>
</dbReference>
<dbReference type="Pfam" id="PF20654">
    <property type="entry name" value="Sec3_C-term"/>
    <property type="match status" value="1"/>
</dbReference>
<comment type="similarity">
    <text evidence="1">Belongs to the SEC3 family.</text>
</comment>
<dbReference type="GO" id="GO:0005546">
    <property type="term" value="F:phosphatidylinositol-4,5-bisphosphate binding"/>
    <property type="evidence" value="ECO:0007669"/>
    <property type="project" value="TreeGrafter"/>
</dbReference>
<dbReference type="GO" id="GO:0006893">
    <property type="term" value="P:Golgi to plasma membrane transport"/>
    <property type="evidence" value="ECO:0007669"/>
    <property type="project" value="TreeGrafter"/>
</dbReference>
<keyword evidence="3" id="KW-0268">Exocytosis</keyword>
<evidence type="ECO:0000256" key="3">
    <source>
        <dbReference type="ARBA" id="ARBA00022483"/>
    </source>
</evidence>
<dbReference type="GO" id="GO:0005886">
    <property type="term" value="C:plasma membrane"/>
    <property type="evidence" value="ECO:0007669"/>
    <property type="project" value="TreeGrafter"/>
</dbReference>
<evidence type="ECO:0000313" key="7">
    <source>
        <dbReference type="Proteomes" id="UP000887572"/>
    </source>
</evidence>
<evidence type="ECO:0000313" key="8">
    <source>
        <dbReference type="WBParaSite" id="Gr19_v10_g5814.t1"/>
    </source>
</evidence>
<dbReference type="AlphaFoldDB" id="A0A914I0Q1"/>
<keyword evidence="4" id="KW-0175">Coiled coil</keyword>
<sequence>MVLSSKYGRLSFKSAKITFPARRRKIIGAGDYKKGFQTKERNFSVFGSYNNSTRGGLDLRVVDGVNPRKPVTDLILTIRNNVYHLDSNTHEEKEFLIRQIFKLSNAYLPVQKPEFINVSLPVDTMLPKGANSHDSGEVESKNIEIDSNYQPITQKEEADFRRLLSKSNLHIGQAKQFAAVLGEQLAQLDTANLSSIMDNKQNVGELIELVDTAIEVAECIERQLDEYDTLLSFVRDSVELIEEKDRLRHIEQQNNRRLHVELKDFVYLMEMVQEQHIEALKSANLSDPTGINSCCQAARVVEHFLSQKTELNGMKAYQAKVDLLNKLTADFIDKFYAHICTIFCNMDSMLESQHIGDIIMQKHSQRHRALLPFSDLIAWLKQARPAIYAKTMERYKREARKLYKSEFDRFFSELSRHAVQTVQNESFNGGTHSLTAANSDIPSLKAYTDLIETAVAECRTVVESERKFSIRFFHLNMDVLSQFGAETASTYRDSKKTVEKQLNDQIKFAIGDLFDALPTYFYVLVSTFKDQHLTIVMSLYVALSKRLSAFTDSTSFFSTLYGSFLIALKRLFDEQMSQIEDSFANVRSVKKSRVGILDSIGQFKSIALMAVSIFGEFERRTDLDKWLEKLADAILKGIEVAAEAPTSKYPMAIVKVENLHAFYSTLSEMKLSCLDSRRKSARLFYQENLSIYVRESMGRPLDKIHMFFERVERHLENGAKPEEISYEQQFSRMELKRAISAYPAKEVKKGLESLYRKAEKHLCPHSPLLVVVCRQMQEEFLRQVKNYQELISRCYPNSKIELDFSIGDVLQFFSEIAQQH</sequence>
<evidence type="ECO:0000259" key="5">
    <source>
        <dbReference type="Pfam" id="PF09763"/>
    </source>
</evidence>
<name>A0A914I0Q1_GLORO</name>
<dbReference type="InterPro" id="IPR048628">
    <property type="entry name" value="Sec3_C"/>
</dbReference>
<dbReference type="Pfam" id="PF09763">
    <property type="entry name" value="Sec3_CC"/>
    <property type="match status" value="1"/>
</dbReference>
<dbReference type="GO" id="GO:0000145">
    <property type="term" value="C:exocyst"/>
    <property type="evidence" value="ECO:0007669"/>
    <property type="project" value="InterPro"/>
</dbReference>
<dbReference type="PANTHER" id="PTHR16092:SF14">
    <property type="entry name" value="EXOCYST COMPLEX COMPONENT 1 ISOFORM X1"/>
    <property type="match status" value="1"/>
</dbReference>
<keyword evidence="7" id="KW-1185">Reference proteome</keyword>
<evidence type="ECO:0000256" key="1">
    <source>
        <dbReference type="ARBA" id="ARBA00006518"/>
    </source>
</evidence>
<organism evidence="7 8">
    <name type="scientific">Globodera rostochiensis</name>
    <name type="common">Golden nematode worm</name>
    <name type="synonym">Heterodera rostochiensis</name>
    <dbReference type="NCBI Taxonomy" id="31243"/>
    <lineage>
        <taxon>Eukaryota</taxon>
        <taxon>Metazoa</taxon>
        <taxon>Ecdysozoa</taxon>
        <taxon>Nematoda</taxon>
        <taxon>Chromadorea</taxon>
        <taxon>Rhabditida</taxon>
        <taxon>Tylenchina</taxon>
        <taxon>Tylenchomorpha</taxon>
        <taxon>Tylenchoidea</taxon>
        <taxon>Heteroderidae</taxon>
        <taxon>Heteroderinae</taxon>
        <taxon>Globodera</taxon>
    </lineage>
</organism>
<accession>A0A914I0Q1</accession>
<keyword evidence="2" id="KW-0813">Transport</keyword>
<dbReference type="GO" id="GO:0006887">
    <property type="term" value="P:exocytosis"/>
    <property type="evidence" value="ECO:0007669"/>
    <property type="project" value="UniProtKB-KW"/>
</dbReference>
<feature type="domain" description="Exocyst complex component Sec3 coiled-coil" evidence="5">
    <location>
        <begin position="175"/>
        <end position="299"/>
    </location>
</feature>
<evidence type="ECO:0000256" key="2">
    <source>
        <dbReference type="ARBA" id="ARBA00022448"/>
    </source>
</evidence>
<dbReference type="InterPro" id="IPR019160">
    <property type="entry name" value="Sec3_CC"/>
</dbReference>
<dbReference type="WBParaSite" id="Gr19_v10_g5814.t1">
    <property type="protein sequence ID" value="Gr19_v10_g5814.t1"/>
    <property type="gene ID" value="Gr19_v10_g5814"/>
</dbReference>
<protein>
    <submittedName>
        <fullName evidence="8">Exocyst complex component Sec3 C-terminal domain-containing protein</fullName>
    </submittedName>
</protein>
<evidence type="ECO:0000256" key="4">
    <source>
        <dbReference type="ARBA" id="ARBA00023054"/>
    </source>
</evidence>
<feature type="domain" description="Exocyst complex component Sec3 C-terminal" evidence="6">
    <location>
        <begin position="498"/>
        <end position="797"/>
    </location>
</feature>
<reference evidence="8" key="1">
    <citation type="submission" date="2022-11" db="UniProtKB">
        <authorList>
            <consortium name="WormBaseParasite"/>
        </authorList>
    </citation>
    <scope>IDENTIFICATION</scope>
</reference>
<proteinExistence type="inferred from homology"/>
<dbReference type="Proteomes" id="UP000887572">
    <property type="component" value="Unplaced"/>
</dbReference>
<evidence type="ECO:0000259" key="6">
    <source>
        <dbReference type="Pfam" id="PF20654"/>
    </source>
</evidence>